<evidence type="ECO:0000256" key="1">
    <source>
        <dbReference type="SAM" id="Phobius"/>
    </source>
</evidence>
<gene>
    <name evidence="2" type="ORF">K435DRAFT_838179</name>
</gene>
<feature type="transmembrane region" description="Helical" evidence="1">
    <location>
        <begin position="174"/>
        <end position="191"/>
    </location>
</feature>
<evidence type="ECO:0000313" key="2">
    <source>
        <dbReference type="EMBL" id="THU98305.1"/>
    </source>
</evidence>
<proteinExistence type="predicted"/>
<reference evidence="2 3" key="1">
    <citation type="journal article" date="2019" name="Nat. Ecol. Evol.">
        <title>Megaphylogeny resolves global patterns of mushroom evolution.</title>
        <authorList>
            <person name="Varga T."/>
            <person name="Krizsan K."/>
            <person name="Foldi C."/>
            <person name="Dima B."/>
            <person name="Sanchez-Garcia M."/>
            <person name="Sanchez-Ramirez S."/>
            <person name="Szollosi G.J."/>
            <person name="Szarkandi J.G."/>
            <person name="Papp V."/>
            <person name="Albert L."/>
            <person name="Andreopoulos W."/>
            <person name="Angelini C."/>
            <person name="Antonin V."/>
            <person name="Barry K.W."/>
            <person name="Bougher N.L."/>
            <person name="Buchanan P."/>
            <person name="Buyck B."/>
            <person name="Bense V."/>
            <person name="Catcheside P."/>
            <person name="Chovatia M."/>
            <person name="Cooper J."/>
            <person name="Damon W."/>
            <person name="Desjardin D."/>
            <person name="Finy P."/>
            <person name="Geml J."/>
            <person name="Haridas S."/>
            <person name="Hughes K."/>
            <person name="Justo A."/>
            <person name="Karasinski D."/>
            <person name="Kautmanova I."/>
            <person name="Kiss B."/>
            <person name="Kocsube S."/>
            <person name="Kotiranta H."/>
            <person name="LaButti K.M."/>
            <person name="Lechner B.E."/>
            <person name="Liimatainen K."/>
            <person name="Lipzen A."/>
            <person name="Lukacs Z."/>
            <person name="Mihaltcheva S."/>
            <person name="Morgado L.N."/>
            <person name="Niskanen T."/>
            <person name="Noordeloos M.E."/>
            <person name="Ohm R.A."/>
            <person name="Ortiz-Santana B."/>
            <person name="Ovrebo C."/>
            <person name="Racz N."/>
            <person name="Riley R."/>
            <person name="Savchenko A."/>
            <person name="Shiryaev A."/>
            <person name="Soop K."/>
            <person name="Spirin V."/>
            <person name="Szebenyi C."/>
            <person name="Tomsovsky M."/>
            <person name="Tulloss R.E."/>
            <person name="Uehling J."/>
            <person name="Grigoriev I.V."/>
            <person name="Vagvolgyi C."/>
            <person name="Papp T."/>
            <person name="Martin F.M."/>
            <person name="Miettinen O."/>
            <person name="Hibbett D.S."/>
            <person name="Nagy L.G."/>
        </authorList>
    </citation>
    <scope>NUCLEOTIDE SEQUENCE [LARGE SCALE GENOMIC DNA]</scope>
    <source>
        <strain evidence="2 3">CBS 962.96</strain>
    </source>
</reference>
<keyword evidence="1" id="KW-0472">Membrane</keyword>
<keyword evidence="1" id="KW-0812">Transmembrane</keyword>
<organism evidence="2 3">
    <name type="scientific">Dendrothele bispora (strain CBS 962.96)</name>
    <dbReference type="NCBI Taxonomy" id="1314807"/>
    <lineage>
        <taxon>Eukaryota</taxon>
        <taxon>Fungi</taxon>
        <taxon>Dikarya</taxon>
        <taxon>Basidiomycota</taxon>
        <taxon>Agaricomycotina</taxon>
        <taxon>Agaricomycetes</taxon>
        <taxon>Agaricomycetidae</taxon>
        <taxon>Agaricales</taxon>
        <taxon>Agaricales incertae sedis</taxon>
        <taxon>Dendrothele</taxon>
    </lineage>
</organism>
<evidence type="ECO:0000313" key="3">
    <source>
        <dbReference type="Proteomes" id="UP000297245"/>
    </source>
</evidence>
<name>A0A4V6T5H4_DENBC</name>
<dbReference type="AlphaFoldDB" id="A0A4V6T5H4"/>
<sequence>MPVTSRRTLRIDDTDPSIIYQGVWLTGGGIEEYNHTAHGFNTASASAELTFKGTQVALYGTLEAKDASSPDPLSEIRIDGELVSTYKPTLLDSNIQYRQAIFKSEVLSSDKEHTISITSLVESNNTIWLDYIEYILSPSPISPHRNKDASSSQPTTSWRDSVNLEGEGVSGSRLFLMFLFILICLTCIWLWRRRVRRPPPDLRNYRPPPRGFVRNALEFVEKFWEEHVDQGWRSRGMGGNVRTLYS</sequence>
<keyword evidence="3" id="KW-1185">Reference proteome</keyword>
<accession>A0A4V6T5H4</accession>
<protein>
    <submittedName>
        <fullName evidence="2">Uncharacterized protein</fullName>
    </submittedName>
</protein>
<keyword evidence="1" id="KW-1133">Transmembrane helix</keyword>
<dbReference type="Proteomes" id="UP000297245">
    <property type="component" value="Unassembled WGS sequence"/>
</dbReference>
<dbReference type="Gene3D" id="2.60.120.260">
    <property type="entry name" value="Galactose-binding domain-like"/>
    <property type="match status" value="1"/>
</dbReference>
<dbReference type="EMBL" id="ML179138">
    <property type="protein sequence ID" value="THU98305.1"/>
    <property type="molecule type" value="Genomic_DNA"/>
</dbReference>
<dbReference type="OrthoDB" id="3265734at2759"/>